<name>A0A9W3BVM4_RAPSA</name>
<accession>A0A9W3BVM4</accession>
<dbReference type="AlphaFoldDB" id="A0A9W3BVM4"/>
<reference evidence="1" key="1">
    <citation type="journal article" date="2019" name="Database">
        <title>The radish genome database (RadishGD): an integrated information resource for radish genomics.</title>
        <authorList>
            <person name="Yu H.J."/>
            <person name="Baek S."/>
            <person name="Lee Y.J."/>
            <person name="Cho A."/>
            <person name="Mun J.H."/>
        </authorList>
    </citation>
    <scope>NUCLEOTIDE SEQUENCE [LARGE SCALE GENOMIC DNA]</scope>
    <source>
        <strain evidence="1">cv. WK10039</strain>
    </source>
</reference>
<protein>
    <submittedName>
        <fullName evidence="2">Uncharacterized protein LOC130495779</fullName>
    </submittedName>
</protein>
<reference evidence="2" key="2">
    <citation type="submission" date="2025-08" db="UniProtKB">
        <authorList>
            <consortium name="RefSeq"/>
        </authorList>
    </citation>
    <scope>IDENTIFICATION</scope>
    <source>
        <tissue evidence="2">Leaf</tissue>
    </source>
</reference>
<dbReference type="Proteomes" id="UP000504610">
    <property type="component" value="Chromosome 6"/>
</dbReference>
<keyword evidence="1" id="KW-1185">Reference proteome</keyword>
<dbReference type="OrthoDB" id="1128821at2759"/>
<dbReference type="Pfam" id="PF03004">
    <property type="entry name" value="Transposase_24"/>
    <property type="match status" value="1"/>
</dbReference>
<dbReference type="KEGG" id="rsz:130495779"/>
<gene>
    <name evidence="2" type="primary">LOC130495779</name>
</gene>
<evidence type="ECO:0000313" key="1">
    <source>
        <dbReference type="Proteomes" id="UP000504610"/>
    </source>
</evidence>
<dbReference type="GeneID" id="130495779"/>
<sequence>MGLVRQLPEAETAPASTSTSSFLITRSWWFGEPLSGFVQPPSKRDIQLSRNSLTISSSCGFQQFNWNPDDTLFIYNNFVHKVMDNYGKQIHEWKKKWQMNKEETKEIFSTNSTNRKSNRKGKGIFKHNLGAQSIATLADRMAEQNDGEPVDDFELMKTAYTNKKTGQIDDGVVREVVTLVQTHMEEELSQLQTDEDDSTAATNLSRFRINEIVESSVPKKKGRLVGLGRRSRSVPAAAQQPFVDPEVLMGQLKDKDDRTSALEAQMASQQAGFEAHKRQQEQMMEMMRRMYPNEVFPDVQDP</sequence>
<evidence type="ECO:0000313" key="2">
    <source>
        <dbReference type="RefSeq" id="XP_056843268.1"/>
    </source>
</evidence>
<dbReference type="InterPro" id="IPR004252">
    <property type="entry name" value="Probable_transposase_24"/>
</dbReference>
<organism evidence="1 2">
    <name type="scientific">Raphanus sativus</name>
    <name type="common">Radish</name>
    <name type="synonym">Raphanus raphanistrum var. sativus</name>
    <dbReference type="NCBI Taxonomy" id="3726"/>
    <lineage>
        <taxon>Eukaryota</taxon>
        <taxon>Viridiplantae</taxon>
        <taxon>Streptophyta</taxon>
        <taxon>Embryophyta</taxon>
        <taxon>Tracheophyta</taxon>
        <taxon>Spermatophyta</taxon>
        <taxon>Magnoliopsida</taxon>
        <taxon>eudicotyledons</taxon>
        <taxon>Gunneridae</taxon>
        <taxon>Pentapetalae</taxon>
        <taxon>rosids</taxon>
        <taxon>malvids</taxon>
        <taxon>Brassicales</taxon>
        <taxon>Brassicaceae</taxon>
        <taxon>Brassiceae</taxon>
        <taxon>Raphanus</taxon>
    </lineage>
</organism>
<proteinExistence type="predicted"/>
<dbReference type="RefSeq" id="XP_056843268.1">
    <property type="nucleotide sequence ID" value="XM_056987288.1"/>
</dbReference>